<evidence type="ECO:0000313" key="1">
    <source>
        <dbReference type="EMBL" id="GMH01859.1"/>
    </source>
</evidence>
<name>A0AAD3XE04_NEPGR</name>
<accession>A0AAD3XE04</accession>
<sequence length="107" mass="12495">MNSGARDFATIRISSADQGIRDIELRSKVAESFDDQYVVLAQRFVKLLICEWFHFSYLHQIYILHNNSCLFYDDLSGISLRDLKCESDDSNTVKYVFALSVQLWDKF</sequence>
<dbReference type="AlphaFoldDB" id="A0AAD3XE04"/>
<proteinExistence type="predicted"/>
<dbReference type="Proteomes" id="UP001279734">
    <property type="component" value="Unassembled WGS sequence"/>
</dbReference>
<protein>
    <submittedName>
        <fullName evidence="1">Uncharacterized protein</fullName>
    </submittedName>
</protein>
<reference evidence="1" key="1">
    <citation type="submission" date="2023-05" db="EMBL/GenBank/DDBJ databases">
        <title>Nepenthes gracilis genome sequencing.</title>
        <authorList>
            <person name="Fukushima K."/>
        </authorList>
    </citation>
    <scope>NUCLEOTIDE SEQUENCE</scope>
    <source>
        <strain evidence="1">SING2019-196</strain>
    </source>
</reference>
<gene>
    <name evidence="1" type="ORF">Nepgr_003698</name>
</gene>
<organism evidence="1 2">
    <name type="scientific">Nepenthes gracilis</name>
    <name type="common">Slender pitcher plant</name>
    <dbReference type="NCBI Taxonomy" id="150966"/>
    <lineage>
        <taxon>Eukaryota</taxon>
        <taxon>Viridiplantae</taxon>
        <taxon>Streptophyta</taxon>
        <taxon>Embryophyta</taxon>
        <taxon>Tracheophyta</taxon>
        <taxon>Spermatophyta</taxon>
        <taxon>Magnoliopsida</taxon>
        <taxon>eudicotyledons</taxon>
        <taxon>Gunneridae</taxon>
        <taxon>Pentapetalae</taxon>
        <taxon>Caryophyllales</taxon>
        <taxon>Nepenthaceae</taxon>
        <taxon>Nepenthes</taxon>
    </lineage>
</organism>
<dbReference type="EMBL" id="BSYO01000003">
    <property type="protein sequence ID" value="GMH01859.1"/>
    <property type="molecule type" value="Genomic_DNA"/>
</dbReference>
<keyword evidence="2" id="KW-1185">Reference proteome</keyword>
<comment type="caution">
    <text evidence="1">The sequence shown here is derived from an EMBL/GenBank/DDBJ whole genome shotgun (WGS) entry which is preliminary data.</text>
</comment>
<evidence type="ECO:0000313" key="2">
    <source>
        <dbReference type="Proteomes" id="UP001279734"/>
    </source>
</evidence>